<dbReference type="GO" id="GO:0031012">
    <property type="term" value="C:extracellular matrix"/>
    <property type="evidence" value="ECO:0007669"/>
    <property type="project" value="InterPro"/>
</dbReference>
<feature type="domain" description="Peptidoglycan binding-like" evidence="12">
    <location>
        <begin position="64"/>
        <end position="92"/>
    </location>
</feature>
<comment type="cofactor">
    <cofactor evidence="8">
        <name>Ca(2+)</name>
        <dbReference type="ChEBI" id="CHEBI:29108"/>
    </cofactor>
    <text evidence="8">Can bind about 5 Ca(2+) ions per subunit.</text>
</comment>
<dbReference type="GO" id="GO:0006508">
    <property type="term" value="P:proteolysis"/>
    <property type="evidence" value="ECO:0007669"/>
    <property type="project" value="UniProtKB-KW"/>
</dbReference>
<feature type="binding site" description="in inhibited form" evidence="8">
    <location>
        <position position="97"/>
    </location>
    <ligand>
        <name>Zn(2+)</name>
        <dbReference type="ChEBI" id="CHEBI:29105"/>
        <label>2</label>
        <note>catalytic</note>
    </ligand>
</feature>
<dbReference type="GO" id="GO:0005615">
    <property type="term" value="C:extracellular space"/>
    <property type="evidence" value="ECO:0007669"/>
    <property type="project" value="TreeGrafter"/>
</dbReference>
<evidence type="ECO:0000256" key="1">
    <source>
        <dbReference type="ARBA" id="ARBA00022670"/>
    </source>
</evidence>
<dbReference type="Gene3D" id="3.40.390.10">
    <property type="entry name" value="Collagenase (Catalytic Domain)"/>
    <property type="match status" value="1"/>
</dbReference>
<dbReference type="AlphaFoldDB" id="A0A2P4S9K1"/>
<dbReference type="InterPro" id="IPR001818">
    <property type="entry name" value="Pept_M10_metallopeptidase"/>
</dbReference>
<dbReference type="PROSITE" id="PS00546">
    <property type="entry name" value="CYSTEINE_SWITCH"/>
    <property type="match status" value="1"/>
</dbReference>
<dbReference type="InterPro" id="IPR021190">
    <property type="entry name" value="Pept_M10A"/>
</dbReference>
<keyword evidence="3 10" id="KW-0732">Signal</keyword>
<keyword evidence="6" id="KW-0482">Metalloprotease</keyword>
<evidence type="ECO:0000256" key="5">
    <source>
        <dbReference type="ARBA" id="ARBA00022833"/>
    </source>
</evidence>
<feature type="binding site" evidence="8">
    <location>
        <position position="163"/>
    </location>
    <ligand>
        <name>Ca(2+)</name>
        <dbReference type="ChEBI" id="CHEBI:29108"/>
        <label>2</label>
    </ligand>
</feature>
<evidence type="ECO:0000259" key="11">
    <source>
        <dbReference type="Pfam" id="PF00413"/>
    </source>
</evidence>
<reference evidence="13 14" key="1">
    <citation type="submission" date="2018-01" db="EMBL/GenBank/DDBJ databases">
        <title>Comparison of the Chinese Bamboo Partridge and Red Junglefowl genome sequences highlights the importance of demography in genome evolution.</title>
        <authorList>
            <person name="Tiley G.P."/>
            <person name="Kimball R.T."/>
            <person name="Braun E.L."/>
            <person name="Burleigh J.G."/>
        </authorList>
    </citation>
    <scope>NUCLEOTIDE SEQUENCE [LARGE SCALE GENOMIC DNA]</scope>
    <source>
        <strain evidence="13">RTK389</strain>
        <tissue evidence="13">Blood</tissue>
    </source>
</reference>
<evidence type="ECO:0000259" key="12">
    <source>
        <dbReference type="Pfam" id="PF01471"/>
    </source>
</evidence>
<dbReference type="PANTHER" id="PTHR10201">
    <property type="entry name" value="MATRIX METALLOPROTEINASE"/>
    <property type="match status" value="1"/>
</dbReference>
<dbReference type="GO" id="GO:0008270">
    <property type="term" value="F:zinc ion binding"/>
    <property type="evidence" value="ECO:0007669"/>
    <property type="project" value="InterPro"/>
</dbReference>
<dbReference type="EMBL" id="PPHD01078217">
    <property type="protein sequence ID" value="POI20779.1"/>
    <property type="molecule type" value="Genomic_DNA"/>
</dbReference>
<feature type="domain" description="Peptidase M10 metallopeptidase" evidence="11">
    <location>
        <begin position="113"/>
        <end position="171"/>
    </location>
</feature>
<dbReference type="InterPro" id="IPR021158">
    <property type="entry name" value="Pept_M10A_Zn_BS"/>
</dbReference>
<dbReference type="SUPFAM" id="SSF47090">
    <property type="entry name" value="PGBD-like"/>
    <property type="match status" value="1"/>
</dbReference>
<dbReference type="Pfam" id="PF01471">
    <property type="entry name" value="PG_binding_1"/>
    <property type="match status" value="1"/>
</dbReference>
<feature type="binding site" evidence="8">
    <location>
        <position position="129"/>
    </location>
    <ligand>
        <name>Ca(2+)</name>
        <dbReference type="ChEBI" id="CHEBI:29108"/>
        <label>1</label>
    </ligand>
</feature>
<evidence type="ECO:0000256" key="9">
    <source>
        <dbReference type="PIRSR" id="PIRSR621190-5"/>
    </source>
</evidence>
<comment type="cofactor">
    <cofactor evidence="8">
        <name>Zn(2+)</name>
        <dbReference type="ChEBI" id="CHEBI:29105"/>
    </cofactor>
    <text evidence="8">Binds 2 Zn(2+) ions per subunit.</text>
</comment>
<name>A0A2P4S9K1_BAMTH</name>
<evidence type="ECO:0000256" key="6">
    <source>
        <dbReference type="ARBA" id="ARBA00023049"/>
    </source>
</evidence>
<feature type="signal peptide" evidence="10">
    <location>
        <begin position="1"/>
        <end position="21"/>
    </location>
</feature>
<dbReference type="Proteomes" id="UP000237246">
    <property type="component" value="Unassembled WGS sequence"/>
</dbReference>
<dbReference type="SUPFAM" id="SSF55486">
    <property type="entry name" value="Metalloproteases ('zincins'), catalytic domain"/>
    <property type="match status" value="1"/>
</dbReference>
<organism evidence="13 14">
    <name type="scientific">Bambusicola thoracicus</name>
    <name type="common">Chinese bamboo-partridge</name>
    <name type="synonym">Perdix thoracica</name>
    <dbReference type="NCBI Taxonomy" id="9083"/>
    <lineage>
        <taxon>Eukaryota</taxon>
        <taxon>Metazoa</taxon>
        <taxon>Chordata</taxon>
        <taxon>Craniata</taxon>
        <taxon>Vertebrata</taxon>
        <taxon>Euteleostomi</taxon>
        <taxon>Archelosauria</taxon>
        <taxon>Archosauria</taxon>
        <taxon>Dinosauria</taxon>
        <taxon>Saurischia</taxon>
        <taxon>Theropoda</taxon>
        <taxon>Coelurosauria</taxon>
        <taxon>Aves</taxon>
        <taxon>Neognathae</taxon>
        <taxon>Galloanserae</taxon>
        <taxon>Galliformes</taxon>
        <taxon>Phasianidae</taxon>
        <taxon>Perdicinae</taxon>
        <taxon>Bambusicola</taxon>
    </lineage>
</organism>
<gene>
    <name evidence="13" type="ORF">CIB84_015474</name>
</gene>
<keyword evidence="14" id="KW-1185">Reference proteome</keyword>
<dbReference type="InterPro" id="IPR002477">
    <property type="entry name" value="Peptidoglycan-bd-like"/>
</dbReference>
<feature type="short sequence motif" description="Cysteine switch" evidence="9">
    <location>
        <begin position="95"/>
        <end position="102"/>
    </location>
</feature>
<keyword evidence="8" id="KW-0106">Calcium</keyword>
<feature type="chain" id="PRO_5015179332" description="Peptidase metallopeptidase domain-containing protein" evidence="10">
    <location>
        <begin position="22"/>
        <end position="175"/>
    </location>
</feature>
<dbReference type="PRINTS" id="PR00138">
    <property type="entry name" value="MATRIXIN"/>
</dbReference>
<dbReference type="InterPro" id="IPR024079">
    <property type="entry name" value="MetalloPept_cat_dom_sf"/>
</dbReference>
<keyword evidence="2 8" id="KW-0479">Metal-binding</keyword>
<evidence type="ECO:0000313" key="13">
    <source>
        <dbReference type="EMBL" id="POI20779.1"/>
    </source>
</evidence>
<dbReference type="PANTHER" id="PTHR10201:SF29">
    <property type="entry name" value="72 KDA TYPE IV COLLAGENASE"/>
    <property type="match status" value="1"/>
</dbReference>
<keyword evidence="7" id="KW-0865">Zymogen</keyword>
<keyword evidence="4" id="KW-0378">Hydrolase</keyword>
<dbReference type="GO" id="GO:0001666">
    <property type="term" value="P:response to hypoxia"/>
    <property type="evidence" value="ECO:0007669"/>
    <property type="project" value="TreeGrafter"/>
</dbReference>
<evidence type="ECO:0000256" key="7">
    <source>
        <dbReference type="ARBA" id="ARBA00023145"/>
    </source>
</evidence>
<evidence type="ECO:0000256" key="2">
    <source>
        <dbReference type="ARBA" id="ARBA00022723"/>
    </source>
</evidence>
<dbReference type="GO" id="GO:0030574">
    <property type="term" value="P:collagen catabolic process"/>
    <property type="evidence" value="ECO:0007669"/>
    <property type="project" value="TreeGrafter"/>
</dbReference>
<proteinExistence type="predicted"/>
<evidence type="ECO:0008006" key="15">
    <source>
        <dbReference type="Google" id="ProtNLM"/>
    </source>
</evidence>
<comment type="caution">
    <text evidence="13">The sequence shown here is derived from an EMBL/GenBank/DDBJ whole genome shotgun (WGS) entry which is preliminary data.</text>
</comment>
<accession>A0A2P4S9K1</accession>
<dbReference type="Pfam" id="PF00413">
    <property type="entry name" value="Peptidase_M10"/>
    <property type="match status" value="1"/>
</dbReference>
<evidence type="ECO:0000256" key="4">
    <source>
        <dbReference type="ARBA" id="ARBA00022801"/>
    </source>
</evidence>
<keyword evidence="5 8" id="KW-0862">Zinc</keyword>
<dbReference type="GO" id="GO:0004222">
    <property type="term" value="F:metalloendopeptidase activity"/>
    <property type="evidence" value="ECO:0007669"/>
    <property type="project" value="InterPro"/>
</dbReference>
<keyword evidence="1" id="KW-0645">Protease</keyword>
<evidence type="ECO:0000313" key="14">
    <source>
        <dbReference type="Proteomes" id="UP000237246"/>
    </source>
</evidence>
<sequence>MLVTMQYLLLCAAILLPRSLSFPVSFKPALWSSADLDIAQVCYQGDNTYLNKFFPLLEKHPVVSLEERIKEMQKFFHLTITGKLNAETKSVMEQPRCGIPDVADYQTFYGSPRWNKKYLTYKIVNYTPDLPREYVDDAIKRAFMVWSNVTPLRFKRVTSGQADIVIKFARRGEIV</sequence>
<protein>
    <recommendedName>
        <fullName evidence="15">Peptidase metallopeptidase domain-containing protein</fullName>
    </recommendedName>
</protein>
<evidence type="ECO:0000256" key="8">
    <source>
        <dbReference type="PIRSR" id="PIRSR621190-2"/>
    </source>
</evidence>
<dbReference type="InterPro" id="IPR036365">
    <property type="entry name" value="PGBD-like_sf"/>
</dbReference>
<evidence type="ECO:0000256" key="3">
    <source>
        <dbReference type="ARBA" id="ARBA00022729"/>
    </source>
</evidence>
<dbReference type="OrthoDB" id="406838at2759"/>
<dbReference type="GO" id="GO:0048771">
    <property type="term" value="P:tissue remodeling"/>
    <property type="evidence" value="ECO:0007669"/>
    <property type="project" value="TreeGrafter"/>
</dbReference>
<dbReference type="GO" id="GO:0030198">
    <property type="term" value="P:extracellular matrix organization"/>
    <property type="evidence" value="ECO:0007669"/>
    <property type="project" value="TreeGrafter"/>
</dbReference>
<evidence type="ECO:0000256" key="10">
    <source>
        <dbReference type="SAM" id="SignalP"/>
    </source>
</evidence>